<dbReference type="PANTHER" id="PTHR30273">
    <property type="entry name" value="PERIPLASMIC SIGNAL SENSOR AND SIGMA FACTOR ACTIVATOR FECR-RELATED"/>
    <property type="match status" value="1"/>
</dbReference>
<gene>
    <name evidence="3" type="ORF">DVR12_14730</name>
</gene>
<dbReference type="PANTHER" id="PTHR30273:SF2">
    <property type="entry name" value="PROTEIN FECR"/>
    <property type="match status" value="1"/>
</dbReference>
<dbReference type="FunFam" id="2.60.120.1440:FF:000001">
    <property type="entry name" value="Putative anti-sigma factor"/>
    <property type="match status" value="1"/>
</dbReference>
<dbReference type="Gene3D" id="2.60.120.1440">
    <property type="match status" value="1"/>
</dbReference>
<dbReference type="EMBL" id="QPMM01000007">
    <property type="protein sequence ID" value="RFS21904.1"/>
    <property type="molecule type" value="Genomic_DNA"/>
</dbReference>
<dbReference type="InterPro" id="IPR012373">
    <property type="entry name" value="Ferrdict_sens_TM"/>
</dbReference>
<protein>
    <submittedName>
        <fullName evidence="3">FecR family protein</fullName>
    </submittedName>
</protein>
<feature type="domain" description="Protein FecR C-terminal" evidence="2">
    <location>
        <begin position="316"/>
        <end position="383"/>
    </location>
</feature>
<proteinExistence type="predicted"/>
<dbReference type="InterPro" id="IPR006860">
    <property type="entry name" value="FecR"/>
</dbReference>
<accession>A0A3E1Y927</accession>
<dbReference type="GO" id="GO:0016989">
    <property type="term" value="F:sigma factor antagonist activity"/>
    <property type="evidence" value="ECO:0007669"/>
    <property type="project" value="TreeGrafter"/>
</dbReference>
<name>A0A3E1Y927_9BACT</name>
<feature type="domain" description="FecR protein" evidence="1">
    <location>
        <begin position="183"/>
        <end position="275"/>
    </location>
</feature>
<sequence>MPTEKINLLLEKYYAQTATAAEEAELFQLIALEKKLENIDKGLEKVWENYSPESTMPEVQSRKIFEAVLEQAEYLNNSKQPKIFSRTTMLKWAAAIALLITTGTYIWHNYHIPKVDNKVATLMPKDIQPGSNKAFLTLEDGTIIPLDSSNKTIHAGNTAIQQRNGQLQYEATGQKQVSQNILTSPRGGQFQVTLSDGTKVWLNADSRLTYPTVFAGKERVVKLQGEAYFEVEQDPGKPFRVTVDDVNVTVLGTHFNVNAYPEEKVIRASLLEGAIAVSKGILSKHLKIGEEATINEHSITISTTSQDAAISWKNGYFHFEKADIASVMRQIARWYNITIVYKDGIPTRFFQGEIQRDLPLSSVIKILEKNQIHCQLTGNQLIVLQ</sequence>
<evidence type="ECO:0000259" key="2">
    <source>
        <dbReference type="Pfam" id="PF16344"/>
    </source>
</evidence>
<dbReference type="Gene3D" id="3.55.50.30">
    <property type="match status" value="1"/>
</dbReference>
<dbReference type="AlphaFoldDB" id="A0A3E1Y927"/>
<evidence type="ECO:0000313" key="4">
    <source>
        <dbReference type="Proteomes" id="UP000260644"/>
    </source>
</evidence>
<evidence type="ECO:0000259" key="1">
    <source>
        <dbReference type="Pfam" id="PF04773"/>
    </source>
</evidence>
<dbReference type="Proteomes" id="UP000260644">
    <property type="component" value="Unassembled WGS sequence"/>
</dbReference>
<dbReference type="Pfam" id="PF04773">
    <property type="entry name" value="FecR"/>
    <property type="match status" value="1"/>
</dbReference>
<dbReference type="RefSeq" id="WP_116976555.1">
    <property type="nucleotide sequence ID" value="NZ_QPMM01000007.1"/>
</dbReference>
<dbReference type="PIRSF" id="PIRSF018266">
    <property type="entry name" value="FecR"/>
    <property type="match status" value="1"/>
</dbReference>
<evidence type="ECO:0000313" key="3">
    <source>
        <dbReference type="EMBL" id="RFS21904.1"/>
    </source>
</evidence>
<organism evidence="3 4">
    <name type="scientific">Chitinophaga silvatica</name>
    <dbReference type="NCBI Taxonomy" id="2282649"/>
    <lineage>
        <taxon>Bacteria</taxon>
        <taxon>Pseudomonadati</taxon>
        <taxon>Bacteroidota</taxon>
        <taxon>Chitinophagia</taxon>
        <taxon>Chitinophagales</taxon>
        <taxon>Chitinophagaceae</taxon>
        <taxon>Chitinophaga</taxon>
    </lineage>
</organism>
<dbReference type="InterPro" id="IPR032508">
    <property type="entry name" value="FecR_C"/>
</dbReference>
<keyword evidence="4" id="KW-1185">Reference proteome</keyword>
<reference evidence="3 4" key="1">
    <citation type="submission" date="2018-07" db="EMBL/GenBank/DDBJ databases">
        <title>Chitinophaga K2CV101002-2 sp. nov., isolated from a monsoon evergreen broad-leaved forest soil.</title>
        <authorList>
            <person name="Lv Y."/>
        </authorList>
    </citation>
    <scope>NUCLEOTIDE SEQUENCE [LARGE SCALE GENOMIC DNA]</scope>
    <source>
        <strain evidence="3 4">GDMCC 1.1288</strain>
    </source>
</reference>
<dbReference type="OrthoDB" id="629393at2"/>
<comment type="caution">
    <text evidence="3">The sequence shown here is derived from an EMBL/GenBank/DDBJ whole genome shotgun (WGS) entry which is preliminary data.</text>
</comment>
<dbReference type="Pfam" id="PF16344">
    <property type="entry name" value="FecR_C"/>
    <property type="match status" value="1"/>
</dbReference>